<keyword evidence="4" id="KW-1185">Reference proteome</keyword>
<dbReference type="Proteomes" id="UP000215914">
    <property type="component" value="Chromosome 15"/>
</dbReference>
<name>A0A251S989_HELAN</name>
<sequence>MSEAKEVFDNLIIRSSTQTSVRIQKIKSTQDAIRRLQREEEAITKAKKSVKKFTEKDDEQSDGILRPRDYLMIHHRIHRV</sequence>
<evidence type="ECO:0000313" key="3">
    <source>
        <dbReference type="EMBL" id="OTF95313.1"/>
    </source>
</evidence>
<protein>
    <submittedName>
        <fullName evidence="3">Uncharacterized protein</fullName>
    </submittedName>
</protein>
<gene>
    <name evidence="3" type="ORF">HannXRQ_Chr15g0481711</name>
    <name evidence="2" type="ORF">HanXRQr2_Chr08g0356911</name>
</gene>
<reference evidence="3" key="2">
    <citation type="submission" date="2017-02" db="EMBL/GenBank/DDBJ databases">
        <title>Sunflower complete genome.</title>
        <authorList>
            <person name="Langlade N."/>
            <person name="Munos S."/>
        </authorList>
    </citation>
    <scope>NUCLEOTIDE SEQUENCE [LARGE SCALE GENOMIC DNA]</scope>
    <source>
        <tissue evidence="3">Leaves</tissue>
    </source>
</reference>
<evidence type="ECO:0000256" key="1">
    <source>
        <dbReference type="SAM" id="Coils"/>
    </source>
</evidence>
<evidence type="ECO:0000313" key="2">
    <source>
        <dbReference type="EMBL" id="KAF5796867.1"/>
    </source>
</evidence>
<dbReference type="Gramene" id="mRNA:HanXRQr2_Chr08g0356911">
    <property type="protein sequence ID" value="mRNA:HanXRQr2_Chr08g0356911"/>
    <property type="gene ID" value="HanXRQr2_Chr08g0356911"/>
</dbReference>
<proteinExistence type="predicted"/>
<reference evidence="2" key="3">
    <citation type="submission" date="2020-06" db="EMBL/GenBank/DDBJ databases">
        <title>Helianthus annuus Genome sequencing and assembly Release 2.</title>
        <authorList>
            <person name="Gouzy J."/>
            <person name="Langlade N."/>
            <person name="Munos S."/>
        </authorList>
    </citation>
    <scope>NUCLEOTIDE SEQUENCE</scope>
    <source>
        <tissue evidence="2">Leaves</tissue>
    </source>
</reference>
<feature type="coiled-coil region" evidence="1">
    <location>
        <begin position="26"/>
        <end position="56"/>
    </location>
</feature>
<reference evidence="2 4" key="1">
    <citation type="journal article" date="2017" name="Nature">
        <title>The sunflower genome provides insights into oil metabolism, flowering and Asterid evolution.</title>
        <authorList>
            <person name="Badouin H."/>
            <person name="Gouzy J."/>
            <person name="Grassa C.J."/>
            <person name="Murat F."/>
            <person name="Staton S.E."/>
            <person name="Cottret L."/>
            <person name="Lelandais-Briere C."/>
            <person name="Owens G.L."/>
            <person name="Carrere S."/>
            <person name="Mayjonade B."/>
            <person name="Legrand L."/>
            <person name="Gill N."/>
            <person name="Kane N.C."/>
            <person name="Bowers J.E."/>
            <person name="Hubner S."/>
            <person name="Bellec A."/>
            <person name="Berard A."/>
            <person name="Berges H."/>
            <person name="Blanchet N."/>
            <person name="Boniface M.C."/>
            <person name="Brunel D."/>
            <person name="Catrice O."/>
            <person name="Chaidir N."/>
            <person name="Claudel C."/>
            <person name="Donnadieu C."/>
            <person name="Faraut T."/>
            <person name="Fievet G."/>
            <person name="Helmstetter N."/>
            <person name="King M."/>
            <person name="Knapp S.J."/>
            <person name="Lai Z."/>
            <person name="Le Paslier M.C."/>
            <person name="Lippi Y."/>
            <person name="Lorenzon L."/>
            <person name="Mandel J.R."/>
            <person name="Marage G."/>
            <person name="Marchand G."/>
            <person name="Marquand E."/>
            <person name="Bret-Mestries E."/>
            <person name="Morien E."/>
            <person name="Nambeesan S."/>
            <person name="Nguyen T."/>
            <person name="Pegot-Espagnet P."/>
            <person name="Pouilly N."/>
            <person name="Raftis F."/>
            <person name="Sallet E."/>
            <person name="Schiex T."/>
            <person name="Thomas J."/>
            <person name="Vandecasteele C."/>
            <person name="Vares D."/>
            <person name="Vear F."/>
            <person name="Vautrin S."/>
            <person name="Crespi M."/>
            <person name="Mangin B."/>
            <person name="Burke J.M."/>
            <person name="Salse J."/>
            <person name="Munos S."/>
            <person name="Vincourt P."/>
            <person name="Rieseberg L.H."/>
            <person name="Langlade N.B."/>
        </authorList>
    </citation>
    <scope>NUCLEOTIDE SEQUENCE [LARGE SCALE GENOMIC DNA]</scope>
    <source>
        <strain evidence="4">cv. SF193</strain>
        <tissue evidence="2">Leaves</tissue>
    </source>
</reference>
<dbReference type="AlphaFoldDB" id="A0A251S989"/>
<dbReference type="EMBL" id="CM007904">
    <property type="protein sequence ID" value="OTF95313.1"/>
    <property type="molecule type" value="Genomic_DNA"/>
</dbReference>
<evidence type="ECO:0000313" key="4">
    <source>
        <dbReference type="Proteomes" id="UP000215914"/>
    </source>
</evidence>
<organism evidence="3 4">
    <name type="scientific">Helianthus annuus</name>
    <name type="common">Common sunflower</name>
    <dbReference type="NCBI Taxonomy" id="4232"/>
    <lineage>
        <taxon>Eukaryota</taxon>
        <taxon>Viridiplantae</taxon>
        <taxon>Streptophyta</taxon>
        <taxon>Embryophyta</taxon>
        <taxon>Tracheophyta</taxon>
        <taxon>Spermatophyta</taxon>
        <taxon>Magnoliopsida</taxon>
        <taxon>eudicotyledons</taxon>
        <taxon>Gunneridae</taxon>
        <taxon>Pentapetalae</taxon>
        <taxon>asterids</taxon>
        <taxon>campanulids</taxon>
        <taxon>Asterales</taxon>
        <taxon>Asteraceae</taxon>
        <taxon>Asteroideae</taxon>
        <taxon>Heliantheae alliance</taxon>
        <taxon>Heliantheae</taxon>
        <taxon>Helianthus</taxon>
    </lineage>
</organism>
<keyword evidence="1" id="KW-0175">Coiled coil</keyword>
<dbReference type="EMBL" id="MNCJ02000323">
    <property type="protein sequence ID" value="KAF5796867.1"/>
    <property type="molecule type" value="Genomic_DNA"/>
</dbReference>
<dbReference type="InParanoid" id="A0A251S989"/>
<accession>A0A251S989</accession>